<evidence type="ECO:0000313" key="2">
    <source>
        <dbReference type="Proteomes" id="UP000184526"/>
    </source>
</evidence>
<gene>
    <name evidence="1" type="ORF">SAMN02745196_03122</name>
</gene>
<evidence type="ECO:0000313" key="1">
    <source>
        <dbReference type="EMBL" id="SHI13646.1"/>
    </source>
</evidence>
<protein>
    <recommendedName>
        <fullName evidence="3">Mannosyl-glycoprotein endo-beta-N-acetylglucosaminidase</fullName>
    </recommendedName>
</protein>
<sequence length="249" mass="28451">MNDYFKKVRKPIGKFACTLIGASVIMGNTVYASPTGYPYQTEGIKSTEKNKSYSEIIESRRALSRGDANISDKYSYASDKDYYDINTVAQVASSSKITVEKESTMHLPDHFLYTEINESKLREYLNNKNSVLAEEPYFSEIISTSREFNLNPLILFAITGQEQGFVPKHHSNAYSIANNPYNVFYSWQRYNTNIEDTSKIVSRTIIDLSKGCPANMDTFTWINKRYASDQGWSKGVNRFFNELRTIACN</sequence>
<reference evidence="1 2" key="1">
    <citation type="submission" date="2016-11" db="EMBL/GenBank/DDBJ databases">
        <authorList>
            <person name="Jaros S."/>
            <person name="Januszkiewicz K."/>
            <person name="Wedrychowicz H."/>
        </authorList>
    </citation>
    <scope>NUCLEOTIDE SEQUENCE [LARGE SCALE GENOMIC DNA]</scope>
    <source>
        <strain evidence="1 2">DSM 3089</strain>
    </source>
</reference>
<dbReference type="EMBL" id="FQXP01000025">
    <property type="protein sequence ID" value="SHI13646.1"/>
    <property type="molecule type" value="Genomic_DNA"/>
</dbReference>
<evidence type="ECO:0008006" key="3">
    <source>
        <dbReference type="Google" id="ProtNLM"/>
    </source>
</evidence>
<dbReference type="RefSeq" id="WP_072832888.1">
    <property type="nucleotide sequence ID" value="NZ_FQXP01000025.1"/>
</dbReference>
<name>A0A1M5YNT8_9CLOT</name>
<proteinExistence type="predicted"/>
<dbReference type="OrthoDB" id="9805070at2"/>
<dbReference type="AlphaFoldDB" id="A0A1M5YNT8"/>
<organism evidence="1 2">
    <name type="scientific">Clostridium collagenovorans DSM 3089</name>
    <dbReference type="NCBI Taxonomy" id="1121306"/>
    <lineage>
        <taxon>Bacteria</taxon>
        <taxon>Bacillati</taxon>
        <taxon>Bacillota</taxon>
        <taxon>Clostridia</taxon>
        <taxon>Eubacteriales</taxon>
        <taxon>Clostridiaceae</taxon>
        <taxon>Clostridium</taxon>
    </lineage>
</organism>
<accession>A0A1M5YNT8</accession>
<keyword evidence="2" id="KW-1185">Reference proteome</keyword>
<dbReference type="Proteomes" id="UP000184526">
    <property type="component" value="Unassembled WGS sequence"/>
</dbReference>